<dbReference type="Proteomes" id="UP000298324">
    <property type="component" value="Unassembled WGS sequence"/>
</dbReference>
<organism evidence="2 3">
    <name type="scientific">Pelotomaculum schinkii</name>
    <dbReference type="NCBI Taxonomy" id="78350"/>
    <lineage>
        <taxon>Bacteria</taxon>
        <taxon>Bacillati</taxon>
        <taxon>Bacillota</taxon>
        <taxon>Clostridia</taxon>
        <taxon>Eubacteriales</taxon>
        <taxon>Desulfotomaculaceae</taxon>
        <taxon>Pelotomaculum</taxon>
    </lineage>
</organism>
<dbReference type="RefSeq" id="WP_190258768.1">
    <property type="nucleotide sequence ID" value="NZ_QFGA01000002.1"/>
</dbReference>
<accession>A0A4Y7RAY9</accession>
<sequence length="68" mass="7878">MEDINKTVLEFYTIADVATILNVPKRSVYRWIAAGILKGYKFNKTHRVTKGDLLNFIEQSKVKPPIQR</sequence>
<feature type="domain" description="Helix-turn-helix" evidence="1">
    <location>
        <begin position="11"/>
        <end position="59"/>
    </location>
</feature>
<dbReference type="AlphaFoldDB" id="A0A4Y7RAY9"/>
<keyword evidence="3" id="KW-1185">Reference proteome</keyword>
<dbReference type="InterPro" id="IPR009061">
    <property type="entry name" value="DNA-bd_dom_put_sf"/>
</dbReference>
<evidence type="ECO:0000313" key="3">
    <source>
        <dbReference type="Proteomes" id="UP000298324"/>
    </source>
</evidence>
<evidence type="ECO:0000313" key="2">
    <source>
        <dbReference type="EMBL" id="TEB06165.1"/>
    </source>
</evidence>
<dbReference type="SUPFAM" id="SSF46955">
    <property type="entry name" value="Putative DNA-binding domain"/>
    <property type="match status" value="1"/>
</dbReference>
<dbReference type="InterPro" id="IPR010093">
    <property type="entry name" value="SinI_DNA-bd"/>
</dbReference>
<proteinExistence type="predicted"/>
<comment type="caution">
    <text evidence="2">The sequence shown here is derived from an EMBL/GenBank/DDBJ whole genome shotgun (WGS) entry which is preliminary data.</text>
</comment>
<dbReference type="Pfam" id="PF12728">
    <property type="entry name" value="HTH_17"/>
    <property type="match status" value="1"/>
</dbReference>
<dbReference type="EMBL" id="QFGA01000002">
    <property type="protein sequence ID" value="TEB06165.1"/>
    <property type="molecule type" value="Genomic_DNA"/>
</dbReference>
<name>A0A4Y7RAY9_9FIRM</name>
<protein>
    <submittedName>
        <fullName evidence="2">Helix-turn-helix domain protein</fullName>
    </submittedName>
</protein>
<gene>
    <name evidence="2" type="ORF">Psch_03209</name>
</gene>
<dbReference type="NCBIfam" id="TIGR01764">
    <property type="entry name" value="excise"/>
    <property type="match status" value="1"/>
</dbReference>
<dbReference type="InterPro" id="IPR041657">
    <property type="entry name" value="HTH_17"/>
</dbReference>
<reference evidence="2 3" key="1">
    <citation type="journal article" date="2018" name="Environ. Microbiol.">
        <title>Novel energy conservation strategies and behaviour of Pelotomaculum schinkii driving syntrophic propionate catabolism.</title>
        <authorList>
            <person name="Hidalgo-Ahumada C.A.P."/>
            <person name="Nobu M.K."/>
            <person name="Narihiro T."/>
            <person name="Tamaki H."/>
            <person name="Liu W.T."/>
            <person name="Kamagata Y."/>
            <person name="Stams A.J.M."/>
            <person name="Imachi H."/>
            <person name="Sousa D.Z."/>
        </authorList>
    </citation>
    <scope>NUCLEOTIDE SEQUENCE [LARGE SCALE GENOMIC DNA]</scope>
    <source>
        <strain evidence="2 3">HH</strain>
    </source>
</reference>
<dbReference type="GO" id="GO:0003677">
    <property type="term" value="F:DNA binding"/>
    <property type="evidence" value="ECO:0007669"/>
    <property type="project" value="InterPro"/>
</dbReference>
<evidence type="ECO:0000259" key="1">
    <source>
        <dbReference type="Pfam" id="PF12728"/>
    </source>
</evidence>